<dbReference type="GO" id="GO:0051028">
    <property type="term" value="P:mRNA transport"/>
    <property type="evidence" value="ECO:0007669"/>
    <property type="project" value="TreeGrafter"/>
</dbReference>
<dbReference type="GO" id="GO:0071204">
    <property type="term" value="C:histone pre-mRNA 3'end processing complex"/>
    <property type="evidence" value="ECO:0007669"/>
    <property type="project" value="TreeGrafter"/>
</dbReference>
<dbReference type="GO" id="GO:0003729">
    <property type="term" value="F:mRNA binding"/>
    <property type="evidence" value="ECO:0007669"/>
    <property type="project" value="InterPro"/>
</dbReference>
<organism evidence="5">
    <name type="scientific">Anopheles funestus</name>
    <name type="common">African malaria mosquito</name>
    <dbReference type="NCBI Taxonomy" id="62324"/>
    <lineage>
        <taxon>Eukaryota</taxon>
        <taxon>Metazoa</taxon>
        <taxon>Ecdysozoa</taxon>
        <taxon>Arthropoda</taxon>
        <taxon>Hexapoda</taxon>
        <taxon>Insecta</taxon>
        <taxon>Pterygota</taxon>
        <taxon>Neoptera</taxon>
        <taxon>Endopterygota</taxon>
        <taxon>Diptera</taxon>
        <taxon>Nematocera</taxon>
        <taxon>Culicoidea</taxon>
        <taxon>Culicidae</taxon>
        <taxon>Anophelinae</taxon>
        <taxon>Anopheles</taxon>
    </lineage>
</organism>
<dbReference type="AlphaFoldDB" id="A0A182S4N0"/>
<evidence type="ECO:0000256" key="2">
    <source>
        <dbReference type="ARBA" id="ARBA00022884"/>
    </source>
</evidence>
<dbReference type="PANTHER" id="PTHR17408">
    <property type="entry name" value="HISTONE RNA HAIRPIN-BINDING PROTEIN"/>
    <property type="match status" value="1"/>
</dbReference>
<dbReference type="VEuPathDB" id="VectorBase:AFUN015751"/>
<dbReference type="STRING" id="62324.A0A182S4N0"/>
<evidence type="ECO:0000313" key="5">
    <source>
        <dbReference type="EnsemblMetazoa" id="AFUN015751-PA"/>
    </source>
</evidence>
<dbReference type="EnsemblMetazoa" id="AFUN015751-RA">
    <property type="protein sequence ID" value="AFUN015751-PA"/>
    <property type="gene ID" value="AFUN015751"/>
</dbReference>
<feature type="region of interest" description="Disordered" evidence="3">
    <location>
        <begin position="1"/>
        <end position="68"/>
    </location>
</feature>
<evidence type="ECO:0000256" key="3">
    <source>
        <dbReference type="SAM" id="MobiDB-lite"/>
    </source>
</evidence>
<dbReference type="InterPro" id="IPR038294">
    <property type="entry name" value="SLBP_RNA_bind_sf"/>
</dbReference>
<protein>
    <submittedName>
        <fullName evidence="5">SLBP_RNA_bind domain-containing protein</fullName>
    </submittedName>
</protein>
<feature type="compositionally biased region" description="Basic and acidic residues" evidence="3">
    <location>
        <begin position="153"/>
        <end position="166"/>
    </location>
</feature>
<accession>A0A182S4N0</accession>
<dbReference type="Gene3D" id="1.10.8.1120">
    <property type="entry name" value="Histone RNA hairpin-binding protein RNA-binding domain"/>
    <property type="match status" value="1"/>
</dbReference>
<feature type="compositionally biased region" description="Basic and acidic residues" evidence="3">
    <location>
        <begin position="40"/>
        <end position="61"/>
    </location>
</feature>
<feature type="compositionally biased region" description="Low complexity" evidence="3">
    <location>
        <begin position="167"/>
        <end position="177"/>
    </location>
</feature>
<dbReference type="FunFam" id="1.10.8.1120:FF:000001">
    <property type="entry name" value="Histone RNA hairpin-binding protein-like"/>
    <property type="match status" value="1"/>
</dbReference>
<dbReference type="InterPro" id="IPR029344">
    <property type="entry name" value="SLBP_RNA_bind"/>
</dbReference>
<sequence>MSTTSVVQPNFGSNIDFSSSWYEPTPEEEEEEKAAKMLRSKRELQESHETASREETDREESLNSEDQLNEMSVLYKASNGRQIEIDILDSANVKKYEKLVQNELIKSPFKRRLSGESSSEDTDEKNASGMDPDDADGEQGQHSGGQWKRSKKHENDHGSWRLRRESSSSGASSQNSRKQLEYETDEAVLVRRQKQIDYGKNTLGYENYIKQVPKQARTKEHPTTPQKHLKYSRRAWDGLIRVWRKQLHCFDPNNTAEENA</sequence>
<name>A0A182S4N0_ANOFN</name>
<dbReference type="GO" id="GO:0005737">
    <property type="term" value="C:cytoplasm"/>
    <property type="evidence" value="ECO:0007669"/>
    <property type="project" value="TreeGrafter"/>
</dbReference>
<evidence type="ECO:0000256" key="1">
    <source>
        <dbReference type="ARBA" id="ARBA00006151"/>
    </source>
</evidence>
<dbReference type="PANTHER" id="PTHR17408:SF0">
    <property type="entry name" value="HISTONE RNA HAIRPIN-BINDING PROTEIN"/>
    <property type="match status" value="1"/>
</dbReference>
<keyword evidence="2" id="KW-0694">RNA-binding</keyword>
<dbReference type="VEuPathDB" id="VectorBase:AFUN2_011506"/>
<feature type="compositionally biased region" description="Polar residues" evidence="3">
    <location>
        <begin position="1"/>
        <end position="22"/>
    </location>
</feature>
<dbReference type="GO" id="GO:0006398">
    <property type="term" value="P:mRNA 3'-end processing by stem-loop binding and cleavage"/>
    <property type="evidence" value="ECO:0007669"/>
    <property type="project" value="TreeGrafter"/>
</dbReference>
<feature type="domain" description="Histone RNA hairpin-binding protein RNA-binding" evidence="4">
    <location>
        <begin position="184"/>
        <end position="252"/>
    </location>
</feature>
<reference evidence="5" key="1">
    <citation type="submission" date="2020-05" db="UniProtKB">
        <authorList>
            <consortium name="EnsemblMetazoa"/>
        </authorList>
    </citation>
    <scope>IDENTIFICATION</scope>
    <source>
        <strain evidence="5">FUMOZ</strain>
    </source>
</reference>
<dbReference type="GO" id="GO:0007076">
    <property type="term" value="P:mitotic chromosome condensation"/>
    <property type="evidence" value="ECO:0007669"/>
    <property type="project" value="UniProtKB-ARBA"/>
</dbReference>
<dbReference type="InterPro" id="IPR026502">
    <property type="entry name" value="SLBP1/SLBP2"/>
</dbReference>
<evidence type="ECO:0000259" key="4">
    <source>
        <dbReference type="Pfam" id="PF15247"/>
    </source>
</evidence>
<proteinExistence type="inferred from homology"/>
<dbReference type="GO" id="GO:0071207">
    <property type="term" value="F:histone pre-mRNA stem-loop binding"/>
    <property type="evidence" value="ECO:0007669"/>
    <property type="project" value="TreeGrafter"/>
</dbReference>
<comment type="similarity">
    <text evidence="1">Belongs to the SLBP family.</text>
</comment>
<feature type="region of interest" description="Disordered" evidence="3">
    <location>
        <begin position="107"/>
        <end position="186"/>
    </location>
</feature>
<dbReference type="Pfam" id="PF15247">
    <property type="entry name" value="SLBP_RNA_bind"/>
    <property type="match status" value="1"/>
</dbReference>